<organism evidence="1 2">
    <name type="scientific">Xenorhabdus cabanillasii JM26</name>
    <dbReference type="NCBI Taxonomy" id="1427517"/>
    <lineage>
        <taxon>Bacteria</taxon>
        <taxon>Pseudomonadati</taxon>
        <taxon>Pseudomonadota</taxon>
        <taxon>Gammaproteobacteria</taxon>
        <taxon>Enterobacterales</taxon>
        <taxon>Morganellaceae</taxon>
        <taxon>Xenorhabdus</taxon>
    </lineage>
</organism>
<evidence type="ECO:0000313" key="1">
    <source>
        <dbReference type="EMBL" id="CDL86461.1"/>
    </source>
</evidence>
<dbReference type="Proteomes" id="UP000019197">
    <property type="component" value="Unassembled WGS sequence"/>
</dbReference>
<gene>
    <name evidence="1" type="ORF">XCR1_4110001</name>
</gene>
<dbReference type="EMBL" id="CBXE010000348">
    <property type="protein sequence ID" value="CDL86461.1"/>
    <property type="molecule type" value="Genomic_DNA"/>
</dbReference>
<accession>W1J9D8</accession>
<name>W1J9D8_9GAMM</name>
<protein>
    <submittedName>
        <fullName evidence="1">Uncharacterized protein</fullName>
    </submittedName>
</protein>
<dbReference type="AlphaFoldDB" id="W1J9D8"/>
<proteinExistence type="predicted"/>
<sequence>MKTLARAKIVPIEGQLSFNATLPKALKEMKFNYSPEICISAEKASHC</sequence>
<reference evidence="1 2" key="1">
    <citation type="submission" date="2013-11" db="EMBL/GenBank/DDBJ databases">
        <title>Draft genome sequence and annotation of the entomopathogenic bacterium, Xenorhabdus cabanillasi strain JM26.</title>
        <authorList>
            <person name="Gualtieri M."/>
            <person name="Ogier J.C."/>
            <person name="Pages S."/>
            <person name="Givaudan A."/>
            <person name="Gaudriault S."/>
        </authorList>
    </citation>
    <scope>NUCLEOTIDE SEQUENCE [LARGE SCALE GENOMIC DNA]</scope>
    <source>
        <strain evidence="1 2">JM26</strain>
    </source>
</reference>
<comment type="caution">
    <text evidence="1">The sequence shown here is derived from an EMBL/GenBank/DDBJ whole genome shotgun (WGS) entry which is preliminary data.</text>
</comment>
<evidence type="ECO:0000313" key="2">
    <source>
        <dbReference type="Proteomes" id="UP000019197"/>
    </source>
</evidence>